<dbReference type="InterPro" id="IPR001678">
    <property type="entry name" value="MeTrfase_RsmB-F_NOP2_dom"/>
</dbReference>
<dbReference type="InterPro" id="IPR027391">
    <property type="entry name" value="Nol1_Nop2_Fmu_2"/>
</dbReference>
<dbReference type="Gene3D" id="2.30.130.60">
    <property type="match status" value="1"/>
</dbReference>
<dbReference type="CDD" id="cd02440">
    <property type="entry name" value="AdoMet_MTases"/>
    <property type="match status" value="1"/>
</dbReference>
<dbReference type="PROSITE" id="PS51686">
    <property type="entry name" value="SAM_MT_RSMB_NOP"/>
    <property type="match status" value="1"/>
</dbReference>
<dbReference type="InterPro" id="IPR023267">
    <property type="entry name" value="RCMT"/>
</dbReference>
<keyword evidence="1" id="KW-0963">Cytoplasm</keyword>
<dbReference type="InterPro" id="IPR049560">
    <property type="entry name" value="MeTrfase_RsmB-F_NOP2_cat"/>
</dbReference>
<dbReference type="SUPFAM" id="SSF53335">
    <property type="entry name" value="S-adenosyl-L-methionine-dependent methyltransferases"/>
    <property type="match status" value="1"/>
</dbReference>
<keyword evidence="3 6" id="KW-0808">Transferase</keyword>
<dbReference type="InterPro" id="IPR031340">
    <property type="entry name" value="RsmF_methylt_CI"/>
</dbReference>
<dbReference type="Proteomes" id="UP001519292">
    <property type="component" value="Unassembled WGS sequence"/>
</dbReference>
<evidence type="ECO:0000259" key="8">
    <source>
        <dbReference type="PROSITE" id="PS51686"/>
    </source>
</evidence>
<evidence type="ECO:0000256" key="4">
    <source>
        <dbReference type="ARBA" id="ARBA00022691"/>
    </source>
</evidence>
<dbReference type="Gene3D" id="3.40.50.150">
    <property type="entry name" value="Vaccinia Virus protein VP39"/>
    <property type="match status" value="1"/>
</dbReference>
<feature type="binding site" evidence="6">
    <location>
        <position position="130"/>
    </location>
    <ligand>
        <name>S-adenosyl-L-methionine</name>
        <dbReference type="ChEBI" id="CHEBI:59789"/>
    </ligand>
</feature>
<dbReference type="RefSeq" id="WP_209685550.1">
    <property type="nucleotide sequence ID" value="NZ_JAGGLU010000001.1"/>
</dbReference>
<feature type="active site" description="Nucleophile" evidence="6">
    <location>
        <position position="228"/>
    </location>
</feature>
<dbReference type="CDD" id="cd21147">
    <property type="entry name" value="RsmF_methylt_CTD1"/>
    <property type="match status" value="1"/>
</dbReference>
<organism evidence="9 10">
    <name type="scientific">Lactobacillus colini</name>
    <dbReference type="NCBI Taxonomy" id="1819254"/>
    <lineage>
        <taxon>Bacteria</taxon>
        <taxon>Bacillati</taxon>
        <taxon>Bacillota</taxon>
        <taxon>Bacilli</taxon>
        <taxon>Lactobacillales</taxon>
        <taxon>Lactobacillaceae</taxon>
        <taxon>Lactobacillus</taxon>
    </lineage>
</organism>
<accession>A0ABS4MBL8</accession>
<dbReference type="PANTHER" id="PTHR22807:SF30">
    <property type="entry name" value="28S RRNA (CYTOSINE(4447)-C(5))-METHYLTRANSFERASE-RELATED"/>
    <property type="match status" value="1"/>
</dbReference>
<evidence type="ECO:0000256" key="1">
    <source>
        <dbReference type="ARBA" id="ARBA00022490"/>
    </source>
</evidence>
<keyword evidence="10" id="KW-1185">Reference proteome</keyword>
<comment type="caution">
    <text evidence="6">Lacks conserved residue(s) required for the propagation of feature annotation.</text>
</comment>
<feature type="domain" description="SAM-dependent MTase RsmB/NOP-type" evidence="8">
    <location>
        <begin position="1"/>
        <end position="297"/>
    </location>
</feature>
<dbReference type="Pfam" id="PF17126">
    <property type="entry name" value="RsmF_methylt_CI"/>
    <property type="match status" value="1"/>
</dbReference>
<dbReference type="Gene3D" id="3.30.70.1170">
    <property type="entry name" value="Sun protein, domain 3"/>
    <property type="match status" value="1"/>
</dbReference>
<dbReference type="Pfam" id="PF17125">
    <property type="entry name" value="Methyltr_RsmF_N"/>
    <property type="match status" value="1"/>
</dbReference>
<keyword evidence="2 6" id="KW-0489">Methyltransferase</keyword>
<dbReference type="Pfam" id="PF13636">
    <property type="entry name" value="Methyltranf_PUA"/>
    <property type="match status" value="1"/>
</dbReference>
<dbReference type="GO" id="GO:0008168">
    <property type="term" value="F:methyltransferase activity"/>
    <property type="evidence" value="ECO:0007669"/>
    <property type="project" value="UniProtKB-KW"/>
</dbReference>
<dbReference type="InterPro" id="IPR031341">
    <property type="entry name" value="Methyltr_RsmF_N"/>
</dbReference>
<evidence type="ECO:0000313" key="9">
    <source>
        <dbReference type="EMBL" id="MBP2057072.1"/>
    </source>
</evidence>
<evidence type="ECO:0000256" key="2">
    <source>
        <dbReference type="ARBA" id="ARBA00022603"/>
    </source>
</evidence>
<dbReference type="GO" id="GO:0032259">
    <property type="term" value="P:methylation"/>
    <property type="evidence" value="ECO:0007669"/>
    <property type="project" value="UniProtKB-KW"/>
</dbReference>
<comment type="similarity">
    <text evidence="6">Belongs to the class I-like SAM-binding methyltransferase superfamily. RsmB/NOP family.</text>
</comment>
<evidence type="ECO:0000256" key="7">
    <source>
        <dbReference type="SAM" id="MobiDB-lite"/>
    </source>
</evidence>
<feature type="binding site" evidence="6">
    <location>
        <begin position="106"/>
        <end position="112"/>
    </location>
    <ligand>
        <name>S-adenosyl-L-methionine</name>
        <dbReference type="ChEBI" id="CHEBI:59789"/>
    </ligand>
</feature>
<sequence length="465" mass="52551">MSQLPEEFVSKYQSLLGEKESQIFFNAIKNDNTKKGFRLNSLKNNFQQVSYSLDKPISFADNAYYGIVSGRDIEWVSGTVYSQDPSAMYPAIIADIQPGERVLDLCAAPGGKSTALAEKLAGEGILVANEISSVRAKILRENLERWGATNVVITNESPEKLATKFVNYFDKIVIDAPCSGEGMFRKDPDAMEYWSQDYVIKCQIRQKEIISQAVKMIKPGGKLVYSTCTYAPEEDEQIVSWLVDKYNFRILPVKHYQGMSSGRPEWADNNEQLKETIRLWFQDGVGEGQFAALVQAPDTAELGTFNKSKKKKRKNNSNTNAQRLDKKQQQLIDKVIDKFNLPTQLVDWPKLAFNSNNHVYLPVVEDSRLQGLHVLNNGVELGILKKNRFEPGHQLAEVLGQNHQKQVVELQSEDSYQRFLHGETISITTDLIGFVLVSYQGHIFSFGKVGGDKMLKNFYPKGLRK</sequence>
<name>A0ABS4MBL8_9LACO</name>
<dbReference type="PRINTS" id="PR02008">
    <property type="entry name" value="RCMTFAMILY"/>
</dbReference>
<gene>
    <name evidence="9" type="ORF">J2Z60_000234</name>
</gene>
<feature type="binding site" evidence="6">
    <location>
        <position position="175"/>
    </location>
    <ligand>
        <name>S-adenosyl-L-methionine</name>
        <dbReference type="ChEBI" id="CHEBI:59789"/>
    </ligand>
</feature>
<proteinExistence type="inferred from homology"/>
<evidence type="ECO:0000256" key="6">
    <source>
        <dbReference type="PROSITE-ProRule" id="PRU01023"/>
    </source>
</evidence>
<protein>
    <submittedName>
        <fullName evidence="9">NOL1/NOP2/sun family putative RNA methylase</fullName>
    </submittedName>
</protein>
<dbReference type="PANTHER" id="PTHR22807">
    <property type="entry name" value="NOP2 YEAST -RELATED NOL1/NOP2/FMU SUN DOMAIN-CONTAINING"/>
    <property type="match status" value="1"/>
</dbReference>
<evidence type="ECO:0000313" key="10">
    <source>
        <dbReference type="Proteomes" id="UP001519292"/>
    </source>
</evidence>
<dbReference type="EMBL" id="JAGGLU010000001">
    <property type="protein sequence ID" value="MBP2057072.1"/>
    <property type="molecule type" value="Genomic_DNA"/>
</dbReference>
<dbReference type="InterPro" id="IPR029063">
    <property type="entry name" value="SAM-dependent_MTases_sf"/>
</dbReference>
<comment type="caution">
    <text evidence="9">The sequence shown here is derived from an EMBL/GenBank/DDBJ whole genome shotgun (WGS) entry which is preliminary data.</text>
</comment>
<evidence type="ECO:0000256" key="3">
    <source>
        <dbReference type="ARBA" id="ARBA00022679"/>
    </source>
</evidence>
<reference evidence="9 10" key="1">
    <citation type="submission" date="2021-03" db="EMBL/GenBank/DDBJ databases">
        <title>Genomic Encyclopedia of Type Strains, Phase IV (KMG-IV): sequencing the most valuable type-strain genomes for metagenomic binning, comparative biology and taxonomic classification.</title>
        <authorList>
            <person name="Goeker M."/>
        </authorList>
    </citation>
    <scope>NUCLEOTIDE SEQUENCE [LARGE SCALE GENOMIC DNA]</scope>
    <source>
        <strain evidence="9 10">DSM 101872</strain>
    </source>
</reference>
<feature type="region of interest" description="Disordered" evidence="7">
    <location>
        <begin position="304"/>
        <end position="324"/>
    </location>
</feature>
<dbReference type="Pfam" id="PF01189">
    <property type="entry name" value="Methyltr_RsmB-F"/>
    <property type="match status" value="1"/>
</dbReference>
<keyword evidence="4 6" id="KW-0949">S-adenosyl-L-methionine</keyword>
<evidence type="ECO:0000256" key="5">
    <source>
        <dbReference type="ARBA" id="ARBA00022884"/>
    </source>
</evidence>
<keyword evidence="5 6" id="KW-0694">RNA-binding</keyword>